<dbReference type="SUPFAM" id="SSF53850">
    <property type="entry name" value="Periplasmic binding protein-like II"/>
    <property type="match status" value="1"/>
</dbReference>
<accession>A0ABR9QYR2</accession>
<proteinExistence type="inferred from homology"/>
<dbReference type="PANTHER" id="PTHR30126:SF39">
    <property type="entry name" value="HTH-TYPE TRANSCRIPTIONAL REGULATOR CYSL"/>
    <property type="match status" value="1"/>
</dbReference>
<gene>
    <name evidence="6" type="ORF">INF20_07085</name>
</gene>
<dbReference type="Gene3D" id="1.10.10.10">
    <property type="entry name" value="Winged helix-like DNA-binding domain superfamily/Winged helix DNA-binding domain"/>
    <property type="match status" value="1"/>
</dbReference>
<dbReference type="Gene3D" id="3.40.190.290">
    <property type="match status" value="1"/>
</dbReference>
<dbReference type="PROSITE" id="PS50931">
    <property type="entry name" value="HTH_LYSR"/>
    <property type="match status" value="1"/>
</dbReference>
<dbReference type="InterPro" id="IPR036390">
    <property type="entry name" value="WH_DNA-bd_sf"/>
</dbReference>
<keyword evidence="3" id="KW-0238">DNA-binding</keyword>
<keyword evidence="4" id="KW-0804">Transcription</keyword>
<dbReference type="RefSeq" id="WP_226385677.1">
    <property type="nucleotide sequence ID" value="NZ_JADCKA010000013.1"/>
</dbReference>
<keyword evidence="7" id="KW-1185">Reference proteome</keyword>
<dbReference type="InterPro" id="IPR036388">
    <property type="entry name" value="WH-like_DNA-bd_sf"/>
</dbReference>
<name>A0ABR9QYR2_9FIRM</name>
<evidence type="ECO:0000256" key="3">
    <source>
        <dbReference type="ARBA" id="ARBA00023125"/>
    </source>
</evidence>
<evidence type="ECO:0000256" key="4">
    <source>
        <dbReference type="ARBA" id="ARBA00023163"/>
    </source>
</evidence>
<sequence length="299" mass="33611">MNLNHLKYFITLAKLEHFTKAAEELEITQPTLSHSMATLEQELGTRLFQKQGRGVVLTKYGRTFLKYAEESLSTLEEGIRKTKEMTGHTGGIIDLAFIYTLGSEFVPNMVSDFLRSHEELNIRFHFTVGNTTDILKGLKDEKFDVAFCSMVEKESHINFAPVGTEELVLVTPKGHPIASSGNAVSLEEAAKYPQIFFTENSGLRPLIDNLFEQADIKPEIAYEIEEDSCMAGLIARGFGIGIMPDIPVLRTMDVDVLPLNLSGHRRYVYMAWCPDNYHPPAVKQFIKYVANAISFTPQL</sequence>
<comment type="similarity">
    <text evidence="1">Belongs to the LysR transcriptional regulatory family.</text>
</comment>
<comment type="caution">
    <text evidence="6">The sequence shown here is derived from an EMBL/GenBank/DDBJ whole genome shotgun (WGS) entry which is preliminary data.</text>
</comment>
<keyword evidence="2" id="KW-0805">Transcription regulation</keyword>
<evidence type="ECO:0000256" key="2">
    <source>
        <dbReference type="ARBA" id="ARBA00023015"/>
    </source>
</evidence>
<dbReference type="InterPro" id="IPR000847">
    <property type="entry name" value="LysR_HTH_N"/>
</dbReference>
<dbReference type="EMBL" id="JADCKA010000013">
    <property type="protein sequence ID" value="MBE5036033.1"/>
    <property type="molecule type" value="Genomic_DNA"/>
</dbReference>
<organism evidence="6 7">
    <name type="scientific">Gallibacter intestinalis</name>
    <dbReference type="NCBI Taxonomy" id="2779356"/>
    <lineage>
        <taxon>Bacteria</taxon>
        <taxon>Bacillati</taxon>
        <taxon>Bacillota</taxon>
        <taxon>Clostridia</taxon>
        <taxon>Eubacteriales</taxon>
        <taxon>Eubacteriaceae</taxon>
        <taxon>Gallibacter</taxon>
    </lineage>
</organism>
<dbReference type="SUPFAM" id="SSF46785">
    <property type="entry name" value="Winged helix' DNA-binding domain"/>
    <property type="match status" value="1"/>
</dbReference>
<reference evidence="6 7" key="1">
    <citation type="submission" date="2020-10" db="EMBL/GenBank/DDBJ databases">
        <title>ChiBAC.</title>
        <authorList>
            <person name="Zenner C."/>
            <person name="Hitch T.C.A."/>
            <person name="Clavel T."/>
        </authorList>
    </citation>
    <scope>NUCLEOTIDE SEQUENCE [LARGE SCALE GENOMIC DNA]</scope>
    <source>
        <strain evidence="6 7">DSM 108706</strain>
    </source>
</reference>
<evidence type="ECO:0000313" key="6">
    <source>
        <dbReference type="EMBL" id="MBE5036033.1"/>
    </source>
</evidence>
<dbReference type="CDD" id="cd08434">
    <property type="entry name" value="PBP2_GltC_like"/>
    <property type="match status" value="1"/>
</dbReference>
<feature type="domain" description="HTH lysR-type" evidence="5">
    <location>
        <begin position="1"/>
        <end position="58"/>
    </location>
</feature>
<dbReference type="PRINTS" id="PR00039">
    <property type="entry name" value="HTHLYSR"/>
</dbReference>
<evidence type="ECO:0000313" key="7">
    <source>
        <dbReference type="Proteomes" id="UP001516588"/>
    </source>
</evidence>
<protein>
    <submittedName>
        <fullName evidence="6">LysR family transcriptional regulator</fullName>
    </submittedName>
</protein>
<dbReference type="InterPro" id="IPR005119">
    <property type="entry name" value="LysR_subst-bd"/>
</dbReference>
<dbReference type="Proteomes" id="UP001516588">
    <property type="component" value="Unassembled WGS sequence"/>
</dbReference>
<dbReference type="Pfam" id="PF00126">
    <property type="entry name" value="HTH_1"/>
    <property type="match status" value="1"/>
</dbReference>
<evidence type="ECO:0000259" key="5">
    <source>
        <dbReference type="PROSITE" id="PS50931"/>
    </source>
</evidence>
<dbReference type="PANTHER" id="PTHR30126">
    <property type="entry name" value="HTH-TYPE TRANSCRIPTIONAL REGULATOR"/>
    <property type="match status" value="1"/>
</dbReference>
<evidence type="ECO:0000256" key="1">
    <source>
        <dbReference type="ARBA" id="ARBA00009437"/>
    </source>
</evidence>
<dbReference type="Pfam" id="PF03466">
    <property type="entry name" value="LysR_substrate"/>
    <property type="match status" value="1"/>
</dbReference>